<keyword evidence="3" id="KW-1185">Reference proteome</keyword>
<keyword evidence="1" id="KW-1133">Transmembrane helix</keyword>
<feature type="transmembrane region" description="Helical" evidence="1">
    <location>
        <begin position="24"/>
        <end position="48"/>
    </location>
</feature>
<gene>
    <name evidence="2" type="ORF">CYLTODRAFT_387145</name>
</gene>
<protein>
    <recommendedName>
        <fullName evidence="4">SH3 domain-containing protein</fullName>
    </recommendedName>
</protein>
<dbReference type="InterPro" id="IPR036028">
    <property type="entry name" value="SH3-like_dom_sf"/>
</dbReference>
<dbReference type="AlphaFoldDB" id="A0A0D7BSK3"/>
<dbReference type="STRING" id="1314674.A0A0D7BSK3"/>
<keyword evidence="1" id="KW-0472">Membrane</keyword>
<dbReference type="SUPFAM" id="SSF50044">
    <property type="entry name" value="SH3-domain"/>
    <property type="match status" value="1"/>
</dbReference>
<organism evidence="2 3">
    <name type="scientific">Cylindrobasidium torrendii FP15055 ss-10</name>
    <dbReference type="NCBI Taxonomy" id="1314674"/>
    <lineage>
        <taxon>Eukaryota</taxon>
        <taxon>Fungi</taxon>
        <taxon>Dikarya</taxon>
        <taxon>Basidiomycota</taxon>
        <taxon>Agaricomycotina</taxon>
        <taxon>Agaricomycetes</taxon>
        <taxon>Agaricomycetidae</taxon>
        <taxon>Agaricales</taxon>
        <taxon>Marasmiineae</taxon>
        <taxon>Physalacriaceae</taxon>
        <taxon>Cylindrobasidium</taxon>
    </lineage>
</organism>
<name>A0A0D7BSK3_9AGAR</name>
<evidence type="ECO:0000256" key="1">
    <source>
        <dbReference type="SAM" id="Phobius"/>
    </source>
</evidence>
<dbReference type="OrthoDB" id="5340910at2759"/>
<reference evidence="2 3" key="1">
    <citation type="journal article" date="2015" name="Fungal Genet. Biol.">
        <title>Evolution of novel wood decay mechanisms in Agaricales revealed by the genome sequences of Fistulina hepatica and Cylindrobasidium torrendii.</title>
        <authorList>
            <person name="Floudas D."/>
            <person name="Held B.W."/>
            <person name="Riley R."/>
            <person name="Nagy L.G."/>
            <person name="Koehler G."/>
            <person name="Ransdell A.S."/>
            <person name="Younus H."/>
            <person name="Chow J."/>
            <person name="Chiniquy J."/>
            <person name="Lipzen A."/>
            <person name="Tritt A."/>
            <person name="Sun H."/>
            <person name="Haridas S."/>
            <person name="LaButti K."/>
            <person name="Ohm R.A."/>
            <person name="Kues U."/>
            <person name="Blanchette R.A."/>
            <person name="Grigoriev I.V."/>
            <person name="Minto R.E."/>
            <person name="Hibbett D.S."/>
        </authorList>
    </citation>
    <scope>NUCLEOTIDE SEQUENCE [LARGE SCALE GENOMIC DNA]</scope>
    <source>
        <strain evidence="2 3">FP15055 ss-10</strain>
    </source>
</reference>
<sequence length="311" mass="33352">MPSILHRDDSSEALSDSGSSLRPIYIAGIAVAGAIALGLGAWLVVIYIRRRAQKKRDHLKNAAFLSVKGLKREDSDATEISESAIHGLGINGGFSRAQLTQSVVLPEKPQEFLSSRNPQDIIDFHRQSGVFPRAFAPIPLQPPSPTSGMPKPFSFALGSRGSVISNGSPNRASFFSVGSRNSMMSTLSNDSSLSGVGARKVRQTCNPVLPDELLVTVGERLTVVQSFDDGWCCVGRENKGAAWTAPKSLFKSHTPDPSTSFELGVVPAWVFIKPAKGLTAERPMRSSSLGVTVEMDAPGASRDQLVSWSNF</sequence>
<evidence type="ECO:0008006" key="4">
    <source>
        <dbReference type="Google" id="ProtNLM"/>
    </source>
</evidence>
<dbReference type="EMBL" id="KN880437">
    <property type="protein sequence ID" value="KIY73159.1"/>
    <property type="molecule type" value="Genomic_DNA"/>
</dbReference>
<keyword evidence="1" id="KW-0812">Transmembrane</keyword>
<proteinExistence type="predicted"/>
<evidence type="ECO:0000313" key="3">
    <source>
        <dbReference type="Proteomes" id="UP000054007"/>
    </source>
</evidence>
<accession>A0A0D7BSK3</accession>
<dbReference type="Proteomes" id="UP000054007">
    <property type="component" value="Unassembled WGS sequence"/>
</dbReference>
<evidence type="ECO:0000313" key="2">
    <source>
        <dbReference type="EMBL" id="KIY73159.1"/>
    </source>
</evidence>